<reference evidence="2 3" key="1">
    <citation type="submission" date="2010-11" db="EMBL/GenBank/DDBJ databases">
        <title>The Genome Sequence of Cyanophage Syn2.</title>
        <authorList>
            <consortium name="The Broad Institute Genome Sequencing Platform"/>
            <person name="Henn M.R."/>
            <person name="Sullivan M.S."/>
            <person name="Osburne M.S."/>
            <person name="Levin J."/>
            <person name="Malboeuf C."/>
            <person name="Casali M."/>
            <person name="Russ C."/>
            <person name="Lennon N."/>
            <person name="Chapman S.B."/>
            <person name="Erlich R."/>
            <person name="Young S.K."/>
            <person name="Yandava C."/>
            <person name="Zeng Q."/>
            <person name="Alvarado L."/>
            <person name="Anderson S."/>
            <person name="Berlin A."/>
            <person name="Chen Z."/>
            <person name="Freedman E."/>
            <person name="Gellesch M."/>
            <person name="Goldberg J."/>
            <person name="Green L."/>
            <person name="Griggs A."/>
            <person name="Gujja S."/>
            <person name="Heilman E.R."/>
            <person name="Heiman D."/>
            <person name="Hollinger A."/>
            <person name="Howarth C."/>
            <person name="Larson L."/>
            <person name="Mehta T."/>
            <person name="Pearson M."/>
            <person name="Roberts A."/>
            <person name="Ryan E."/>
            <person name="Saif S."/>
            <person name="Shea T."/>
            <person name="Shenoy N."/>
            <person name="Sisk P."/>
            <person name="Stolte C."/>
            <person name="Sykes S."/>
            <person name="White J."/>
            <person name="Yu Q."/>
            <person name="Coleman M.L."/>
            <person name="Huang K.H."/>
            <person name="Weigele P.R."/>
            <person name="DeFrancesco A.S."/>
            <person name="Kern S.E."/>
            <person name="Thompson L.R."/>
            <person name="Fu R."/>
            <person name="Hombeck B."/>
            <person name="Chisholm S.W."/>
            <person name="Haas B."/>
            <person name="Nusbaum C."/>
            <person name="Birren B."/>
        </authorList>
    </citation>
    <scope>NUCLEOTIDE SEQUENCE [LARGE SCALE GENOMIC DNA]</scope>
    <source>
        <strain evidence="2 3">Syn2</strain>
    </source>
</reference>
<feature type="region of interest" description="Disordered" evidence="1">
    <location>
        <begin position="238"/>
        <end position="271"/>
    </location>
</feature>
<sequence>METKTVNIYKVIPTTGISNISFGRGMTGAVKKEQKKSAKLFASQLQGINQIGLSLNGISKTLDNIRRLQVKRLKALEKERIKDSFEARYTKNEKVKGSFAFSSGVLGRVAPDFFGGLMGFLGGLIKYLVLRPILEWLADENNQQKIISFLEGLKKILDFFTWLVSSSIVNLVDGLYDLLRDDATPWERLTGFLKAFGIIGAAFIGLSFLKNPRQTINAFRNVFTNFNKNLTDRHNRLKQQTARGKPVATTGGGKKPVKVKPNTKPVRTGPLGAIRGALGGIRGRRGRSEGGYIDGPMGGYPVTLDGKGVDFIGHGREFVAQKPGGDAFVIPFETPDTIKNPGLTSQRINEALKGGFNLKEMSSGGWINGPESGYLASMSGHRPDFIGHGLEYISKDSVGNSMVIPFNSSGMTRANMELAHMAGFKLPDRLPSSTAFNPGGYSTTQGAGKDGMFLGSIGKAIGGLFGGGKKSSSSSGGGGGGFFGNIVSGIGNLFGGGGQQQQSSSSSYAPDLRFGGFGKSNPFLMGQDYSYAQQHSGLGNLFGVSREFEKDFTFGGGSSAPKFNFGNIFGGGEKRYRSGDETSGMGPLANGTQYAAMVTGNKLFGFDYNQGGGVKGGLGGIIKGLSKQGGALGSMIGGLFGAKGTGNAIGNLFQTILGGGGSNEDGSASWYDVIRGGAGVAFNFLKGKKIFGRDAQDFINGATNIGDLLFKQDGKTFGEKLPELVARGLHLFGKQNLMGGKLPHLLAVAMGQASPMSLLTSGQQKMLGGLAGAAQGTDQYGMEGATGEDGQIALDGAGPNKAKEIGQDALTRGLTVFNNRFFRRNNWSEEGPNSKGFSPGGREPVSGNPVHQMGLAIDIASYQGDKDKQKSAMQSFAESLYSARQNLKLQSIMYNDWGAWQYGKKRKSPGNYGIPHLHVAVAKAKVANPLGQEAATGEGGGSSDAGQGGMSQTQYQAAKRDIESQGLGGLTGGTLGGFGSTKFMNLIKNFSGLGGNEDGGPDPTTMRNPFLGGGGAAAASANFGGGSSAPKFRMPSSGNKGGGYSPAGKSRGMLPVLTSLAGGRKNGGGVSEHGMQESSVSRLMTGSPLMELFGSMGTNRNSGAPLAKKPDEENRRNKYEIMKVTRERAIARAEMNRRSQQTVQQTMAAVEQANAQVRASVAAAQSAIANIGAGQGSHGGAVGGSGNRIAQSVGSAMSQILSSGMNKGGGLFA</sequence>
<evidence type="ECO:0000313" key="3">
    <source>
        <dbReference type="Proteomes" id="UP000225831"/>
    </source>
</evidence>
<organism evidence="2 3">
    <name type="scientific">Cyanophage Syn2</name>
    <dbReference type="NCBI Taxonomy" id="536473"/>
    <lineage>
        <taxon>Viruses</taxon>
        <taxon>Duplodnaviria</taxon>
        <taxon>Heunggongvirae</taxon>
        <taxon>Uroviricota</taxon>
        <taxon>Caudoviricetes</taxon>
        <taxon>Pantevenvirales</taxon>
        <taxon>Kyanoviridae</taxon>
        <taxon>Pontusvirus</taxon>
        <taxon>Pontusvirus syn19</taxon>
    </lineage>
</organism>
<feature type="compositionally biased region" description="Low complexity" evidence="1">
    <location>
        <begin position="259"/>
        <end position="271"/>
    </location>
</feature>
<dbReference type="EMBL" id="HQ634190">
    <property type="protein sequence ID" value="AGH56433.1"/>
    <property type="molecule type" value="Genomic_DNA"/>
</dbReference>
<accession>M4SKA7</accession>
<gene>
    <name evidence="2" type="ORF">CPTG_00142</name>
</gene>
<evidence type="ECO:0000313" key="2">
    <source>
        <dbReference type="EMBL" id="AGH56433.1"/>
    </source>
</evidence>
<protein>
    <submittedName>
        <fullName evidence="2">Uncharacterized protein</fullName>
    </submittedName>
</protein>
<feature type="compositionally biased region" description="Gly residues" evidence="1">
    <location>
        <begin position="937"/>
        <end position="949"/>
    </location>
</feature>
<name>M4SKA7_9CAUD</name>
<dbReference type="Proteomes" id="UP000225831">
    <property type="component" value="Segment"/>
</dbReference>
<evidence type="ECO:0000256" key="1">
    <source>
        <dbReference type="SAM" id="MobiDB-lite"/>
    </source>
</evidence>
<feature type="region of interest" description="Disordered" evidence="1">
    <location>
        <begin position="1026"/>
        <end position="1050"/>
    </location>
</feature>
<feature type="region of interest" description="Disordered" evidence="1">
    <location>
        <begin position="932"/>
        <end position="958"/>
    </location>
</feature>
<proteinExistence type="predicted"/>
<feature type="region of interest" description="Disordered" evidence="1">
    <location>
        <begin position="1061"/>
        <end position="1080"/>
    </location>
</feature>